<reference evidence="2" key="1">
    <citation type="journal article" date="2021" name="Proc. Natl. Acad. Sci. U.S.A.">
        <title>A Catalog of Tens of Thousands of Viruses from Human Metagenomes Reveals Hidden Associations with Chronic Diseases.</title>
        <authorList>
            <person name="Tisza M.J."/>
            <person name="Buck C.B."/>
        </authorList>
    </citation>
    <scope>NUCLEOTIDE SEQUENCE</scope>
    <source>
        <strain evidence="2">CtHEr2</strain>
    </source>
</reference>
<sequence>MTPWQIFKVALQGVAVLAVSGVVREYILRDSRIAELEEDNAFLREQLAKERAETKNQSDHFLGLEGMYEELAAKYASTEAENEHLKAAQDALVHVPSKEETPSYEWVEFDDDDEFEYELKYNSSNGALYNGNLLANGLYRDLADLLYMEVFGVEYPTTAVINSYPRGSTRDTEPEEIRVTVYFDSGDSYGIEHL</sequence>
<protein>
    <submittedName>
        <fullName evidence="2">Uncharacterized protein</fullName>
    </submittedName>
</protein>
<evidence type="ECO:0000313" key="2">
    <source>
        <dbReference type="EMBL" id="DAD93100.1"/>
    </source>
</evidence>
<accession>A0A8S5NFC3</accession>
<dbReference type="EMBL" id="BK015152">
    <property type="protein sequence ID" value="DAD93100.1"/>
    <property type="molecule type" value="Genomic_DNA"/>
</dbReference>
<feature type="coiled-coil region" evidence="1">
    <location>
        <begin position="33"/>
        <end position="88"/>
    </location>
</feature>
<name>A0A8S5NFC3_9CAUD</name>
<organism evidence="2">
    <name type="scientific">Siphoviridae sp. ctHEr2</name>
    <dbReference type="NCBI Taxonomy" id="2826229"/>
    <lineage>
        <taxon>Viruses</taxon>
        <taxon>Duplodnaviria</taxon>
        <taxon>Heunggongvirae</taxon>
        <taxon>Uroviricota</taxon>
        <taxon>Caudoviricetes</taxon>
    </lineage>
</organism>
<keyword evidence="1" id="KW-0175">Coiled coil</keyword>
<evidence type="ECO:0000256" key="1">
    <source>
        <dbReference type="SAM" id="Coils"/>
    </source>
</evidence>
<proteinExistence type="predicted"/>